<evidence type="ECO:0000256" key="5">
    <source>
        <dbReference type="ARBA" id="ARBA00023136"/>
    </source>
</evidence>
<dbReference type="GO" id="GO:0015658">
    <property type="term" value="F:branched-chain amino acid transmembrane transporter activity"/>
    <property type="evidence" value="ECO:0007669"/>
    <property type="project" value="InterPro"/>
</dbReference>
<feature type="region of interest" description="Disordered" evidence="6">
    <location>
        <begin position="1"/>
        <end position="35"/>
    </location>
</feature>
<reference evidence="8 9" key="1">
    <citation type="submission" date="2017-09" db="EMBL/GenBank/DDBJ databases">
        <authorList>
            <person name="Lee N."/>
            <person name="Cho B.-K."/>
        </authorList>
    </citation>
    <scope>NUCLEOTIDE SEQUENCE [LARGE SCALE GENOMIC DNA]</scope>
    <source>
        <strain evidence="8 9">ATCC 27476</strain>
    </source>
</reference>
<evidence type="ECO:0000256" key="7">
    <source>
        <dbReference type="SAM" id="Phobius"/>
    </source>
</evidence>
<dbReference type="CDD" id="cd06581">
    <property type="entry name" value="TM_PBP1_LivM_like"/>
    <property type="match status" value="1"/>
</dbReference>
<evidence type="ECO:0000256" key="1">
    <source>
        <dbReference type="ARBA" id="ARBA00004651"/>
    </source>
</evidence>
<feature type="transmembrane region" description="Helical" evidence="7">
    <location>
        <begin position="146"/>
        <end position="165"/>
    </location>
</feature>
<feature type="transmembrane region" description="Helical" evidence="7">
    <location>
        <begin position="97"/>
        <end position="117"/>
    </location>
</feature>
<sequence>MLSDTRTAAPTGSTAPAAPTASTEPTAYSASTASFRPTRPSAEALAALRRAPWYRRPRWRRLCALTAVGVLLAVMTGEQGSGADLLFSLRTTFTGPALWAWTGAAAALWAVAEFGAAPRRAVACGARAVAAPLTRIRPALDGRPRLRVALVVAGLAAAVFLPLLFDRSTNQVLVDWVGIYILLALGLNVVIGWAGLLDLGFVAFFAIGSYSTAFWSGQLPVKPPFELNPFLSIPVAMLTCLLAGILLGAPTLRLRGDYLAIVTLGFHEIIYLFAKNAESVTGGSLGVFGIPHFSVDIGPVHYRWGLDPLDYLWLLIGLITGLVLVFRKLVRSKIGRTWEAIREDEVAAAAHGVDTVKYKLMAFAIGASTSGVAGAVYASKVGFINPENFPLLYSVLVLAYVIFGGMGSIPGVLLGAALLAYLPHGLKDVVDQKDRFMYLGALLVVMMIYRPQGLLPARRRRRTVRTREES</sequence>
<keyword evidence="5 7" id="KW-0472">Membrane</keyword>
<evidence type="ECO:0000256" key="4">
    <source>
        <dbReference type="ARBA" id="ARBA00022989"/>
    </source>
</evidence>
<name>A0A5J6IZ49_STRVI</name>
<evidence type="ECO:0000256" key="2">
    <source>
        <dbReference type="ARBA" id="ARBA00022475"/>
    </source>
</evidence>
<feature type="transmembrane region" description="Helical" evidence="7">
    <location>
        <begin position="201"/>
        <end position="218"/>
    </location>
</feature>
<dbReference type="GO" id="GO:0005886">
    <property type="term" value="C:plasma membrane"/>
    <property type="evidence" value="ECO:0007669"/>
    <property type="project" value="UniProtKB-SubCell"/>
</dbReference>
<keyword evidence="9" id="KW-1185">Reference proteome</keyword>
<dbReference type="Proteomes" id="UP000325563">
    <property type="component" value="Chromosome"/>
</dbReference>
<dbReference type="KEGG" id="svn:CP980_01350"/>
<proteinExistence type="predicted"/>
<comment type="subcellular location">
    <subcellularLocation>
        <location evidence="1">Cell membrane</location>
        <topology evidence="1">Multi-pass membrane protein</topology>
    </subcellularLocation>
</comment>
<keyword evidence="2" id="KW-1003">Cell membrane</keyword>
<dbReference type="InterPro" id="IPR043428">
    <property type="entry name" value="LivM-like"/>
</dbReference>
<dbReference type="InterPro" id="IPR001851">
    <property type="entry name" value="ABC_transp_permease"/>
</dbReference>
<evidence type="ECO:0000256" key="6">
    <source>
        <dbReference type="SAM" id="MobiDB-lite"/>
    </source>
</evidence>
<keyword evidence="3 7" id="KW-0812">Transmembrane</keyword>
<feature type="compositionally biased region" description="Low complexity" evidence="6">
    <location>
        <begin position="1"/>
        <end position="34"/>
    </location>
</feature>
<feature type="transmembrane region" description="Helical" evidence="7">
    <location>
        <begin position="311"/>
        <end position="330"/>
    </location>
</feature>
<gene>
    <name evidence="8" type="ORF">CP980_01350</name>
</gene>
<dbReference type="EMBL" id="CP023692">
    <property type="protein sequence ID" value="QEV43900.1"/>
    <property type="molecule type" value="Genomic_DNA"/>
</dbReference>
<evidence type="ECO:0000313" key="8">
    <source>
        <dbReference type="EMBL" id="QEV43900.1"/>
    </source>
</evidence>
<protein>
    <submittedName>
        <fullName evidence="8">Branched-chain amino acid ABC transporter permease</fullName>
    </submittedName>
</protein>
<feature type="transmembrane region" description="Helical" evidence="7">
    <location>
        <begin position="59"/>
        <end position="77"/>
    </location>
</feature>
<organism evidence="8 9">
    <name type="scientific">Streptomyces vinaceus</name>
    <dbReference type="NCBI Taxonomy" id="1960"/>
    <lineage>
        <taxon>Bacteria</taxon>
        <taxon>Bacillati</taxon>
        <taxon>Actinomycetota</taxon>
        <taxon>Actinomycetes</taxon>
        <taxon>Kitasatosporales</taxon>
        <taxon>Streptomycetaceae</taxon>
        <taxon>Streptomyces</taxon>
    </lineage>
</organism>
<feature type="transmembrane region" description="Helical" evidence="7">
    <location>
        <begin position="177"/>
        <end position="196"/>
    </location>
</feature>
<feature type="transmembrane region" description="Helical" evidence="7">
    <location>
        <begin position="391"/>
        <end position="424"/>
    </location>
</feature>
<feature type="transmembrane region" description="Helical" evidence="7">
    <location>
        <begin position="230"/>
        <end position="249"/>
    </location>
</feature>
<dbReference type="PANTHER" id="PTHR30482">
    <property type="entry name" value="HIGH-AFFINITY BRANCHED-CHAIN AMINO ACID TRANSPORT SYSTEM PERMEASE"/>
    <property type="match status" value="1"/>
</dbReference>
<evidence type="ECO:0000256" key="3">
    <source>
        <dbReference type="ARBA" id="ARBA00022692"/>
    </source>
</evidence>
<evidence type="ECO:0000313" key="9">
    <source>
        <dbReference type="Proteomes" id="UP000325563"/>
    </source>
</evidence>
<dbReference type="PANTHER" id="PTHR30482:SF10">
    <property type="entry name" value="HIGH-AFFINITY BRANCHED-CHAIN AMINO ACID TRANSPORT PROTEIN BRAE"/>
    <property type="match status" value="1"/>
</dbReference>
<feature type="transmembrane region" description="Helical" evidence="7">
    <location>
        <begin position="436"/>
        <end position="452"/>
    </location>
</feature>
<dbReference type="AlphaFoldDB" id="A0A5J6IZ49"/>
<accession>A0A5J6IZ49</accession>
<keyword evidence="4 7" id="KW-1133">Transmembrane helix</keyword>
<dbReference type="Pfam" id="PF02653">
    <property type="entry name" value="BPD_transp_2"/>
    <property type="match status" value="1"/>
</dbReference>